<organism evidence="9 10">
    <name type="scientific">Scophthalmus maximus</name>
    <name type="common">Turbot</name>
    <name type="synonym">Psetta maxima</name>
    <dbReference type="NCBI Taxonomy" id="52904"/>
    <lineage>
        <taxon>Eukaryota</taxon>
        <taxon>Metazoa</taxon>
        <taxon>Chordata</taxon>
        <taxon>Craniata</taxon>
        <taxon>Vertebrata</taxon>
        <taxon>Euteleostomi</taxon>
        <taxon>Actinopterygii</taxon>
        <taxon>Neopterygii</taxon>
        <taxon>Teleostei</taxon>
        <taxon>Neoteleostei</taxon>
        <taxon>Acanthomorphata</taxon>
        <taxon>Carangaria</taxon>
        <taxon>Pleuronectiformes</taxon>
        <taxon>Pleuronectoidei</taxon>
        <taxon>Scophthalmidae</taxon>
        <taxon>Scophthalmus</taxon>
    </lineage>
</organism>
<dbReference type="GeneTree" id="ENSGT00940000157038"/>
<dbReference type="FunFam" id="4.10.900.10:FF:000002">
    <property type="entry name" value="transcription factor 7-like 2 isoform X1"/>
    <property type="match status" value="1"/>
</dbReference>
<dbReference type="Pfam" id="PF08347">
    <property type="entry name" value="CTNNB1_binding"/>
    <property type="match status" value="1"/>
</dbReference>
<reference evidence="9" key="1">
    <citation type="submission" date="2023-05" db="EMBL/GenBank/DDBJ databases">
        <title>High-quality long-read genome of Scophthalmus maximus.</title>
        <authorList>
            <person name="Lien S."/>
            <person name="Martinez P."/>
        </authorList>
    </citation>
    <scope>NUCLEOTIDE SEQUENCE [LARGE SCALE GENOMIC DNA]</scope>
</reference>
<evidence type="ECO:0000256" key="3">
    <source>
        <dbReference type="ARBA" id="ARBA00023125"/>
    </source>
</evidence>
<keyword evidence="4" id="KW-0010">Activator</keyword>
<name>A0A8D3D6Q2_SCOMX</name>
<feature type="region of interest" description="Disordered" evidence="7">
    <location>
        <begin position="1"/>
        <end position="83"/>
    </location>
</feature>
<dbReference type="PANTHER" id="PTHR10373:SF32">
    <property type="entry name" value="TRANSCRIPTION FACTOR 7-LIKE 2"/>
    <property type="match status" value="1"/>
</dbReference>
<dbReference type="GO" id="GO:0000785">
    <property type="term" value="C:chromatin"/>
    <property type="evidence" value="ECO:0007669"/>
    <property type="project" value="TreeGrafter"/>
</dbReference>
<protein>
    <recommendedName>
        <fullName evidence="8">CTNNB1 binding N-teminal domain-containing protein</fullName>
    </recommendedName>
</protein>
<evidence type="ECO:0000313" key="9">
    <source>
        <dbReference type="Ensembl" id="ENSSMAP00000055211.1"/>
    </source>
</evidence>
<comment type="subcellular location">
    <subcellularLocation>
        <location evidence="1">Nucleus</location>
    </subcellularLocation>
</comment>
<keyword evidence="5" id="KW-0804">Transcription</keyword>
<dbReference type="InterPro" id="IPR027397">
    <property type="entry name" value="Catenin-bd_sf"/>
</dbReference>
<keyword evidence="2" id="KW-0805">Transcription regulation</keyword>
<evidence type="ECO:0000256" key="1">
    <source>
        <dbReference type="ARBA" id="ARBA00004123"/>
    </source>
</evidence>
<feature type="compositionally biased region" description="Basic and acidic residues" evidence="7">
    <location>
        <begin position="19"/>
        <end position="44"/>
    </location>
</feature>
<dbReference type="InterPro" id="IPR013558">
    <property type="entry name" value="CTNNB1-bd_N"/>
</dbReference>
<dbReference type="AlphaFoldDB" id="A0A8D3D6Q2"/>
<sequence length="154" mass="16895">MPQLNGADGDDLGANDELIAFKDEGEQEEEKRSRSAGRDLDDVKSSLVNESETNSSSDSEVRSGTGGQQKIVSLRRRQQQDGGLFQPSPYMGYPFFMIPDLGNLCSPYLANGALATGARTVRRHGHDHAHGTGEHTMWLCRPRGRICLVVFITC</sequence>
<dbReference type="GO" id="GO:1990907">
    <property type="term" value="C:beta-catenin-TCF complex"/>
    <property type="evidence" value="ECO:0007669"/>
    <property type="project" value="TreeGrafter"/>
</dbReference>
<reference evidence="9" key="2">
    <citation type="submission" date="2025-08" db="UniProtKB">
        <authorList>
            <consortium name="Ensembl"/>
        </authorList>
    </citation>
    <scope>IDENTIFICATION</scope>
</reference>
<evidence type="ECO:0000256" key="2">
    <source>
        <dbReference type="ARBA" id="ARBA00023015"/>
    </source>
</evidence>
<evidence type="ECO:0000259" key="8">
    <source>
        <dbReference type="Pfam" id="PF08347"/>
    </source>
</evidence>
<evidence type="ECO:0000256" key="4">
    <source>
        <dbReference type="ARBA" id="ARBA00023159"/>
    </source>
</evidence>
<proteinExistence type="predicted"/>
<dbReference type="GO" id="GO:0000981">
    <property type="term" value="F:DNA-binding transcription factor activity, RNA polymerase II-specific"/>
    <property type="evidence" value="ECO:0007669"/>
    <property type="project" value="TreeGrafter"/>
</dbReference>
<evidence type="ECO:0000256" key="6">
    <source>
        <dbReference type="ARBA" id="ARBA00023242"/>
    </source>
</evidence>
<accession>A0A8D3D6Q2</accession>
<dbReference type="Gene3D" id="4.10.900.10">
    <property type="entry name" value="TCF3-CBD (Catenin binding domain)"/>
    <property type="match status" value="1"/>
</dbReference>
<dbReference type="GO" id="GO:0060070">
    <property type="term" value="P:canonical Wnt signaling pathway"/>
    <property type="evidence" value="ECO:0007669"/>
    <property type="project" value="TreeGrafter"/>
</dbReference>
<evidence type="ECO:0000313" key="10">
    <source>
        <dbReference type="Proteomes" id="UP000694558"/>
    </source>
</evidence>
<dbReference type="PANTHER" id="PTHR10373">
    <property type="entry name" value="TRANSCRIPTION FACTOR 7 FAMILY MEMBER"/>
    <property type="match status" value="1"/>
</dbReference>
<dbReference type="GO" id="GO:0060429">
    <property type="term" value="P:epithelium development"/>
    <property type="evidence" value="ECO:0007669"/>
    <property type="project" value="UniProtKB-ARBA"/>
</dbReference>
<dbReference type="GO" id="GO:0000978">
    <property type="term" value="F:RNA polymerase II cis-regulatory region sequence-specific DNA binding"/>
    <property type="evidence" value="ECO:0007669"/>
    <property type="project" value="TreeGrafter"/>
</dbReference>
<keyword evidence="3" id="KW-0238">DNA-binding</keyword>
<evidence type="ECO:0000256" key="5">
    <source>
        <dbReference type="ARBA" id="ARBA00023163"/>
    </source>
</evidence>
<keyword evidence="6" id="KW-0539">Nucleus</keyword>
<dbReference type="Proteomes" id="UP000694558">
    <property type="component" value="Chromosome 16"/>
</dbReference>
<feature type="domain" description="CTNNB1 binding N-teminal" evidence="8">
    <location>
        <begin position="5"/>
        <end position="121"/>
    </location>
</feature>
<evidence type="ECO:0000256" key="7">
    <source>
        <dbReference type="SAM" id="MobiDB-lite"/>
    </source>
</evidence>
<dbReference type="Ensembl" id="ENSSMAT00000053830.1">
    <property type="protein sequence ID" value="ENSSMAP00000055211.1"/>
    <property type="gene ID" value="ENSSMAG00000034909.1"/>
</dbReference>
<dbReference type="InterPro" id="IPR024940">
    <property type="entry name" value="TCF/LEF"/>
</dbReference>
<dbReference type="GO" id="GO:0071664">
    <property type="term" value="C:catenin-TCF7L2 complex"/>
    <property type="evidence" value="ECO:0007669"/>
    <property type="project" value="TreeGrafter"/>
</dbReference>